<evidence type="ECO:0000313" key="3">
    <source>
        <dbReference type="Proteomes" id="UP001139646"/>
    </source>
</evidence>
<dbReference type="Pfam" id="PF09826">
    <property type="entry name" value="Beta_propel"/>
    <property type="match status" value="1"/>
</dbReference>
<reference evidence="2" key="1">
    <citation type="submission" date="2022-01" db="EMBL/GenBank/DDBJ databases">
        <title>Colwellia maritima, isolated from seawater.</title>
        <authorList>
            <person name="Kristyanto S."/>
            <person name="Jung J."/>
            <person name="Jeon C.O."/>
        </authorList>
    </citation>
    <scope>NUCLEOTIDE SEQUENCE</scope>
    <source>
        <strain evidence="2">MSW7</strain>
    </source>
</reference>
<dbReference type="InterPro" id="IPR019198">
    <property type="entry name" value="Beta_propeller_containing"/>
</dbReference>
<sequence>MLDKILLLLGSLLLLVGCGSDSKTDETAVSIEELKEVPSLNAMSMALTPLKAVNASDFEQHLKNGVYLNSAQQSDIFQSVDANTSTLESNSAVSDSTGKQSGYSTTITQEAGVDEGDRIKYDGEYMYIANYQYYQRQTIAEEAPSPQTSIRILQRDTQGELSELSTTVVSNEASSIKSLYLNKDKLAVLSNINNYSIYSTMAATSIVSDMFFPMEQKFNLSLVDVSNKTTPSISTSYTMEGAIIDSRRVDDVLYIVSSFSPYIEGLPYAQSEADKLDNYKKVFLSNISHFLPQFTDAQGNSKSLVDPANCFLPAETTEKDGFNGIVTLTTIDLTKPDSLSSICINTQVSGLYATPTSVYLYGTDYQYENDKSIETSIIHKFSIAGQNIDYVASGVLDGRFNWQLSNLRFSEKGDDLRVVTTQGDRWNGYDHHLNVLSAIGNELKLVAQLPNATYPEKIGKLNKEGIVQEDIKSVRFFDDKAYIVTFLNTDPLYVIDLTDKEQLKISGALEIPGYSSYLHPLSDSLLVGIGQNVDPNRMVFTEDAINESDESTPIIEGAKISLFDVSNINAPREIQSVVYENGYTPVEFDYHALTYLKTAENTYRFGLPVERWLTDTVVDLKTGDKTDVWSLDNSLQLIEVTGSTADSSLVEIGSVKPVYSTSSSAEVYISGRDDRAIFHGNDIYYLHGNNIWKSFWHTPDLTTGPF</sequence>
<dbReference type="RefSeq" id="WP_242288700.1">
    <property type="nucleotide sequence ID" value="NZ_JAKKSL010000006.1"/>
</dbReference>
<dbReference type="Proteomes" id="UP001139646">
    <property type="component" value="Unassembled WGS sequence"/>
</dbReference>
<protein>
    <submittedName>
        <fullName evidence="2">Beta-propeller domain-containing protein</fullName>
    </submittedName>
</protein>
<evidence type="ECO:0000256" key="1">
    <source>
        <dbReference type="SAM" id="MobiDB-lite"/>
    </source>
</evidence>
<accession>A0ABS9X6C0</accession>
<proteinExistence type="predicted"/>
<comment type="caution">
    <text evidence="2">The sequence shown here is derived from an EMBL/GenBank/DDBJ whole genome shotgun (WGS) entry which is preliminary data.</text>
</comment>
<keyword evidence="3" id="KW-1185">Reference proteome</keyword>
<organism evidence="2 3">
    <name type="scientific">Colwellia maritima</name>
    <dbReference type="NCBI Taxonomy" id="2912588"/>
    <lineage>
        <taxon>Bacteria</taxon>
        <taxon>Pseudomonadati</taxon>
        <taxon>Pseudomonadota</taxon>
        <taxon>Gammaproteobacteria</taxon>
        <taxon>Alteromonadales</taxon>
        <taxon>Colwelliaceae</taxon>
        <taxon>Colwellia</taxon>
    </lineage>
</organism>
<dbReference type="EMBL" id="JAKKSL010000006">
    <property type="protein sequence ID" value="MCI2285786.1"/>
    <property type="molecule type" value="Genomic_DNA"/>
</dbReference>
<dbReference type="PROSITE" id="PS51257">
    <property type="entry name" value="PROKAR_LIPOPROTEIN"/>
    <property type="match status" value="1"/>
</dbReference>
<feature type="region of interest" description="Disordered" evidence="1">
    <location>
        <begin position="88"/>
        <end position="109"/>
    </location>
</feature>
<gene>
    <name evidence="2" type="ORF">L3081_23400</name>
</gene>
<evidence type="ECO:0000313" key="2">
    <source>
        <dbReference type="EMBL" id="MCI2285786.1"/>
    </source>
</evidence>
<name>A0ABS9X6C0_9GAMM</name>